<dbReference type="Pfam" id="PF00733">
    <property type="entry name" value="Asn_synthase"/>
    <property type="match status" value="1"/>
</dbReference>
<name>A0A1G6JPK7_9PSEU</name>
<evidence type="ECO:0000313" key="3">
    <source>
        <dbReference type="Proteomes" id="UP000199501"/>
    </source>
</evidence>
<sequence length="552" mass="59070">MTSDELARLAVHGVPDDVAWRWPGSYTVVAADDDGRTTIWTDVGGACPIYTLTVDGGVYWSSSSRALAGLTGNHIDPDWLAAWLAARGVSPLVDGRSAFTNVAALPAGHRVSVSANGTVDAQRVWWPRPRHADHVARLRHELTAAVALRVDVAESPTADLSGGYDSTSLVLLAAERLHPGRAVTGVTLHPDGITTGGDASYARLAGRMPGIDHQWLPLGAEHRPFGELDRVPVTDEPAPSALGYASFRAQLEWLRERRASDCHMTGDGGDALICTPALFLADLVRTRRYGRALADVMRWARLARRSVFPLLGAAVRTARTTRTDALDTVLTSLAEFGSQAAIGDVAWFPAASPPSWATDGLRERVAALASSAINAGRSTDGDDWPDFTTQHMASVMATTGRTARADVELAAWSGVPLHNPFLDSRLIDVCLSVPLADRRGPAEYKPLMRAAFDDLFPEPLKRRVSKGDMTPDYYQGLRANLAAVTDMADGRLAELRLASPAVLRRIIPLAAAGVPAAYGALETAISAEVWLRAIDTAPAVPWEAAKSIREAA</sequence>
<dbReference type="Proteomes" id="UP000199501">
    <property type="component" value="Unassembled WGS sequence"/>
</dbReference>
<protein>
    <submittedName>
        <fullName evidence="2">Asparagine synthase (Glutamine-hydrolysing)</fullName>
    </submittedName>
</protein>
<accession>A0A1G6JPK7</accession>
<dbReference type="Gene3D" id="3.60.20.10">
    <property type="entry name" value="Glutamine Phosphoribosylpyrophosphate, subunit 1, domain 1"/>
    <property type="match status" value="1"/>
</dbReference>
<dbReference type="STRING" id="1271860.SAMN05216174_101502"/>
<gene>
    <name evidence="2" type="ORF">SAMN05216174_101502</name>
</gene>
<evidence type="ECO:0000259" key="1">
    <source>
        <dbReference type="Pfam" id="PF00733"/>
    </source>
</evidence>
<reference evidence="3" key="1">
    <citation type="submission" date="2016-10" db="EMBL/GenBank/DDBJ databases">
        <authorList>
            <person name="Varghese N."/>
            <person name="Submissions S."/>
        </authorList>
    </citation>
    <scope>NUCLEOTIDE SEQUENCE [LARGE SCALE GENOMIC DNA]</scope>
    <source>
        <strain evidence="3">IBRC-M 10403</strain>
    </source>
</reference>
<dbReference type="EMBL" id="FMZZ01000001">
    <property type="protein sequence ID" value="SDC20627.1"/>
    <property type="molecule type" value="Genomic_DNA"/>
</dbReference>
<dbReference type="SUPFAM" id="SSF56235">
    <property type="entry name" value="N-terminal nucleophile aminohydrolases (Ntn hydrolases)"/>
    <property type="match status" value="1"/>
</dbReference>
<dbReference type="GO" id="GO:0006529">
    <property type="term" value="P:asparagine biosynthetic process"/>
    <property type="evidence" value="ECO:0007669"/>
    <property type="project" value="InterPro"/>
</dbReference>
<dbReference type="GO" id="GO:0004066">
    <property type="term" value="F:asparagine synthase (glutamine-hydrolyzing) activity"/>
    <property type="evidence" value="ECO:0007669"/>
    <property type="project" value="InterPro"/>
</dbReference>
<dbReference type="InterPro" id="IPR029055">
    <property type="entry name" value="Ntn_hydrolases_N"/>
</dbReference>
<dbReference type="Gene3D" id="3.40.50.620">
    <property type="entry name" value="HUPs"/>
    <property type="match status" value="2"/>
</dbReference>
<keyword evidence="3" id="KW-1185">Reference proteome</keyword>
<organism evidence="2 3">
    <name type="scientific">Actinokineospora iranica</name>
    <dbReference type="NCBI Taxonomy" id="1271860"/>
    <lineage>
        <taxon>Bacteria</taxon>
        <taxon>Bacillati</taxon>
        <taxon>Actinomycetota</taxon>
        <taxon>Actinomycetes</taxon>
        <taxon>Pseudonocardiales</taxon>
        <taxon>Pseudonocardiaceae</taxon>
        <taxon>Actinokineospora</taxon>
    </lineage>
</organism>
<dbReference type="SUPFAM" id="SSF52402">
    <property type="entry name" value="Adenine nucleotide alpha hydrolases-like"/>
    <property type="match status" value="1"/>
</dbReference>
<dbReference type="InterPro" id="IPR014729">
    <property type="entry name" value="Rossmann-like_a/b/a_fold"/>
</dbReference>
<proteinExistence type="predicted"/>
<feature type="domain" description="Asparagine synthetase" evidence="1">
    <location>
        <begin position="138"/>
        <end position="532"/>
    </location>
</feature>
<dbReference type="InterPro" id="IPR001962">
    <property type="entry name" value="Asn_synthase"/>
</dbReference>
<dbReference type="NCBIfam" id="NF033561">
    <property type="entry name" value="macrolact_Ik_Al"/>
    <property type="match status" value="1"/>
</dbReference>
<evidence type="ECO:0000313" key="2">
    <source>
        <dbReference type="EMBL" id="SDC20627.1"/>
    </source>
</evidence>
<dbReference type="AlphaFoldDB" id="A0A1G6JPK7"/>